<dbReference type="EnsemblBacteria" id="ABL77689">
    <property type="protein sequence ID" value="ABL77689"/>
    <property type="gene ID" value="Tpen_0279"/>
</dbReference>
<dbReference type="AlphaFoldDB" id="A1RWV9"/>
<dbReference type="InterPro" id="IPR036227">
    <property type="entry name" value="Ribosomal_uL15/eL18_sf"/>
</dbReference>
<gene>
    <name evidence="3" type="primary">rpl18e</name>
    <name evidence="4" type="ordered locus">Tpen_0279</name>
</gene>
<dbReference type="Proteomes" id="UP000000641">
    <property type="component" value="Chromosome"/>
</dbReference>
<dbReference type="PANTHER" id="PTHR10934">
    <property type="entry name" value="60S RIBOSOMAL PROTEIN L18"/>
    <property type="match status" value="1"/>
</dbReference>
<dbReference type="HOGENOM" id="CLU_146465_0_0_2"/>
<sequence length="120" mass="13804">MKRTGPTNIHLRLLIHKLRKYSRLYKAPVWRDVAEYLERPRRKRVEVNLSRIDRHIKEGDVVVVPGKVLGGGSITKSNVVIAAWRFSRSALERLDGRVKAISIEELLEQNPEGKNVKIIT</sequence>
<organism evidence="4 5">
    <name type="scientific">Thermofilum pendens (strain DSM 2475 / Hrk 5)</name>
    <dbReference type="NCBI Taxonomy" id="368408"/>
    <lineage>
        <taxon>Archaea</taxon>
        <taxon>Thermoproteota</taxon>
        <taxon>Thermoprotei</taxon>
        <taxon>Thermofilales</taxon>
        <taxon>Thermofilaceae</taxon>
        <taxon>Thermofilum</taxon>
    </lineage>
</organism>
<evidence type="ECO:0000256" key="2">
    <source>
        <dbReference type="ARBA" id="ARBA00023274"/>
    </source>
</evidence>
<dbReference type="InterPro" id="IPR022947">
    <property type="entry name" value="Ribosomal_eL18_arc"/>
</dbReference>
<evidence type="ECO:0000256" key="3">
    <source>
        <dbReference type="HAMAP-Rule" id="MF_00329"/>
    </source>
</evidence>
<proteinExistence type="inferred from homology"/>
<dbReference type="GO" id="GO:0003735">
    <property type="term" value="F:structural constituent of ribosome"/>
    <property type="evidence" value="ECO:0007669"/>
    <property type="project" value="InterPro"/>
</dbReference>
<dbReference type="EMBL" id="CP000505">
    <property type="protein sequence ID" value="ABL77689.1"/>
    <property type="molecule type" value="Genomic_DNA"/>
</dbReference>
<dbReference type="GeneID" id="4602089"/>
<dbReference type="SUPFAM" id="SSF52080">
    <property type="entry name" value="Ribosomal proteins L15p and L18e"/>
    <property type="match status" value="1"/>
</dbReference>
<dbReference type="NCBIfam" id="NF003079">
    <property type="entry name" value="PRK04005.1"/>
    <property type="match status" value="1"/>
</dbReference>
<accession>A1RWV9</accession>
<dbReference type="GO" id="GO:0022625">
    <property type="term" value="C:cytosolic large ribosomal subunit"/>
    <property type="evidence" value="ECO:0007669"/>
    <property type="project" value="TreeGrafter"/>
</dbReference>
<dbReference type="KEGG" id="tpe:Tpen_0279"/>
<comment type="similarity">
    <text evidence="3">Belongs to the eukaryotic ribosomal protein eL18 family.</text>
</comment>
<dbReference type="PANTHER" id="PTHR10934:SF2">
    <property type="entry name" value="LARGE RIBOSOMAL SUBUNIT PROTEIN EL18"/>
    <property type="match status" value="1"/>
</dbReference>
<dbReference type="OrthoDB" id="11309at2157"/>
<dbReference type="eggNOG" id="arCOG00780">
    <property type="taxonomic scope" value="Archaea"/>
</dbReference>
<dbReference type="HAMAP" id="MF_00329">
    <property type="entry name" value="Ribosomal_eL18"/>
    <property type="match status" value="1"/>
</dbReference>
<evidence type="ECO:0000313" key="5">
    <source>
        <dbReference type="Proteomes" id="UP000000641"/>
    </source>
</evidence>
<dbReference type="RefSeq" id="WP_011751954.1">
    <property type="nucleotide sequence ID" value="NC_008698.1"/>
</dbReference>
<dbReference type="STRING" id="368408.Tpen_0279"/>
<dbReference type="GO" id="GO:0006412">
    <property type="term" value="P:translation"/>
    <property type="evidence" value="ECO:0007669"/>
    <property type="project" value="UniProtKB-UniRule"/>
</dbReference>
<dbReference type="InterPro" id="IPR000039">
    <property type="entry name" value="Ribosomal_eL18"/>
</dbReference>
<keyword evidence="2 3" id="KW-0687">Ribonucleoprotein</keyword>
<keyword evidence="5" id="KW-1185">Reference proteome</keyword>
<name>A1RWV9_THEPD</name>
<dbReference type="Gene3D" id="3.100.10.10">
    <property type="match status" value="1"/>
</dbReference>
<protein>
    <recommendedName>
        <fullName evidence="3">Large ribosomal subunit protein eL18</fullName>
    </recommendedName>
</protein>
<evidence type="ECO:0000313" key="4">
    <source>
        <dbReference type="EMBL" id="ABL77689.1"/>
    </source>
</evidence>
<reference evidence="5" key="1">
    <citation type="journal article" date="2008" name="J. Bacteriol.">
        <title>Genome sequence of Thermofilum pendens reveals an exceptional loss of biosynthetic pathways without genome reduction.</title>
        <authorList>
            <person name="Anderson I."/>
            <person name="Rodriguez J."/>
            <person name="Susanti D."/>
            <person name="Porat I."/>
            <person name="Reich C."/>
            <person name="Ulrich L.E."/>
            <person name="Elkins J.G."/>
            <person name="Mavromatis K."/>
            <person name="Lykidis A."/>
            <person name="Kim E."/>
            <person name="Thompson L.S."/>
            <person name="Nolan M."/>
            <person name="Land M."/>
            <person name="Copeland A."/>
            <person name="Lapidus A."/>
            <person name="Lucas S."/>
            <person name="Detter C."/>
            <person name="Zhulin I.B."/>
            <person name="Olsen G.J."/>
            <person name="Whitman W."/>
            <person name="Mukhopadhyay B."/>
            <person name="Bristow J."/>
            <person name="Kyrpides N."/>
        </authorList>
    </citation>
    <scope>NUCLEOTIDE SEQUENCE [LARGE SCALE GENOMIC DNA]</scope>
    <source>
        <strain evidence="5">DSM 2475 / Hrk 5</strain>
    </source>
</reference>
<dbReference type="GO" id="GO:0003723">
    <property type="term" value="F:RNA binding"/>
    <property type="evidence" value="ECO:0007669"/>
    <property type="project" value="TreeGrafter"/>
</dbReference>
<evidence type="ECO:0000256" key="1">
    <source>
        <dbReference type="ARBA" id="ARBA00022980"/>
    </source>
</evidence>
<keyword evidence="1 3" id="KW-0689">Ribosomal protein</keyword>